<comment type="caution">
    <text evidence="3">The sequence shown here is derived from an EMBL/GenBank/DDBJ whole genome shotgun (WGS) entry which is preliminary data.</text>
</comment>
<dbReference type="InterPro" id="IPR011009">
    <property type="entry name" value="Kinase-like_dom_sf"/>
</dbReference>
<proteinExistence type="predicted"/>
<dbReference type="GO" id="GO:0005524">
    <property type="term" value="F:ATP binding"/>
    <property type="evidence" value="ECO:0007669"/>
    <property type="project" value="InterPro"/>
</dbReference>
<dbReference type="InterPro" id="IPR001245">
    <property type="entry name" value="Ser-Thr/Tyr_kinase_cat_dom"/>
</dbReference>
<dbReference type="PANTHER" id="PTHR24419">
    <property type="entry name" value="INTERLEUKIN-1 RECEPTOR-ASSOCIATED KINASE"/>
    <property type="match status" value="1"/>
</dbReference>
<dbReference type="PROSITE" id="PS50011">
    <property type="entry name" value="PROTEIN_KINASE_DOM"/>
    <property type="match status" value="1"/>
</dbReference>
<dbReference type="PANTHER" id="PTHR24419:SF34">
    <property type="entry name" value="PROTEIN TUBE-RELATED"/>
    <property type="match status" value="1"/>
</dbReference>
<reference evidence="3" key="1">
    <citation type="submission" date="2021-06" db="EMBL/GenBank/DDBJ databases">
        <authorList>
            <person name="Kallberg Y."/>
            <person name="Tangrot J."/>
            <person name="Rosling A."/>
        </authorList>
    </citation>
    <scope>NUCLEOTIDE SEQUENCE</scope>
    <source>
        <strain evidence="3">MT106</strain>
    </source>
</reference>
<sequence length="430" mass="49190">MLETRHLTDEDIEDSTDEASSDEFHTETRIIHKKCFDCGKFRTNFAWCQSCETTRFKENYSKWTTGNLQLDLIIQKSQAEANISGDYLEYIHYDQFELVEFHKAGAFSEIYSAIWLEGPKWDWNENTQAWSRGGPIKVALKKLKNSQNLSKQFLENLRKYHHCLQSGSVADTFDISWKDKIDLLWGISAGLENIHRSNLYHGNLHGGNIMIEDESISTDGRIADIGIHGSQSVQTIAGDLRSKIIPIPHIKVLILETRHLTDEDIEDSTNASSDELDEFHTETRIIHKKCFDCGKFRTNFAWCQSCETTWFKENYSKWTTGNLQLDLIIQKSQAEASSVADTFGISKAPDGFFIIVMKFYKNGDLNQYIENVKDISWKDKIDLLWGVTAGLENIHRYNLYHGNLHGGNIMIEDESISTDGRIADIGIHGS</sequence>
<dbReference type="Pfam" id="PF07714">
    <property type="entry name" value="PK_Tyr_Ser-Thr"/>
    <property type="match status" value="1"/>
</dbReference>
<dbReference type="GO" id="GO:0004672">
    <property type="term" value="F:protein kinase activity"/>
    <property type="evidence" value="ECO:0007669"/>
    <property type="project" value="InterPro"/>
</dbReference>
<name>A0A9N8ZW66_9GLOM</name>
<dbReference type="EMBL" id="CAJVPL010000555">
    <property type="protein sequence ID" value="CAG8509309.1"/>
    <property type="molecule type" value="Genomic_DNA"/>
</dbReference>
<feature type="domain" description="Protein kinase" evidence="2">
    <location>
        <begin position="96"/>
        <end position="430"/>
    </location>
</feature>
<dbReference type="OrthoDB" id="10261027at2759"/>
<feature type="region of interest" description="Disordered" evidence="1">
    <location>
        <begin position="1"/>
        <end position="20"/>
    </location>
</feature>
<dbReference type="SUPFAM" id="SSF56112">
    <property type="entry name" value="Protein kinase-like (PK-like)"/>
    <property type="match status" value="2"/>
</dbReference>
<evidence type="ECO:0000313" key="3">
    <source>
        <dbReference type="EMBL" id="CAG8509309.1"/>
    </source>
</evidence>
<protein>
    <submittedName>
        <fullName evidence="3">2361_t:CDS:1</fullName>
    </submittedName>
</protein>
<evidence type="ECO:0000313" key="4">
    <source>
        <dbReference type="Proteomes" id="UP000789831"/>
    </source>
</evidence>
<accession>A0A9N8ZW66</accession>
<evidence type="ECO:0000256" key="1">
    <source>
        <dbReference type="SAM" id="MobiDB-lite"/>
    </source>
</evidence>
<dbReference type="GO" id="GO:0005634">
    <property type="term" value="C:nucleus"/>
    <property type="evidence" value="ECO:0007669"/>
    <property type="project" value="TreeGrafter"/>
</dbReference>
<dbReference type="Gene3D" id="1.10.510.10">
    <property type="entry name" value="Transferase(Phosphotransferase) domain 1"/>
    <property type="match status" value="2"/>
</dbReference>
<dbReference type="GO" id="GO:0035556">
    <property type="term" value="P:intracellular signal transduction"/>
    <property type="evidence" value="ECO:0007669"/>
    <property type="project" value="TreeGrafter"/>
</dbReference>
<feature type="non-terminal residue" evidence="3">
    <location>
        <position position="430"/>
    </location>
</feature>
<keyword evidence="4" id="KW-1185">Reference proteome</keyword>
<organism evidence="3 4">
    <name type="scientific">Ambispora gerdemannii</name>
    <dbReference type="NCBI Taxonomy" id="144530"/>
    <lineage>
        <taxon>Eukaryota</taxon>
        <taxon>Fungi</taxon>
        <taxon>Fungi incertae sedis</taxon>
        <taxon>Mucoromycota</taxon>
        <taxon>Glomeromycotina</taxon>
        <taxon>Glomeromycetes</taxon>
        <taxon>Archaeosporales</taxon>
        <taxon>Ambisporaceae</taxon>
        <taxon>Ambispora</taxon>
    </lineage>
</organism>
<evidence type="ECO:0000259" key="2">
    <source>
        <dbReference type="PROSITE" id="PS50011"/>
    </source>
</evidence>
<gene>
    <name evidence="3" type="ORF">AGERDE_LOCUS4657</name>
</gene>
<dbReference type="Proteomes" id="UP000789831">
    <property type="component" value="Unassembled WGS sequence"/>
</dbReference>
<feature type="compositionally biased region" description="Acidic residues" evidence="1">
    <location>
        <begin position="10"/>
        <end position="20"/>
    </location>
</feature>
<dbReference type="AlphaFoldDB" id="A0A9N8ZW66"/>
<dbReference type="InterPro" id="IPR000719">
    <property type="entry name" value="Prot_kinase_dom"/>
</dbReference>
<dbReference type="GO" id="GO:0005737">
    <property type="term" value="C:cytoplasm"/>
    <property type="evidence" value="ECO:0007669"/>
    <property type="project" value="TreeGrafter"/>
</dbReference>